<keyword evidence="5 6" id="KW-0378">Hydrolase</keyword>
<evidence type="ECO:0000259" key="8">
    <source>
        <dbReference type="Pfam" id="PF00557"/>
    </source>
</evidence>
<dbReference type="Gene3D" id="3.90.230.10">
    <property type="entry name" value="Creatinase/methionine aminopeptidase superfamily"/>
    <property type="match status" value="1"/>
</dbReference>
<evidence type="ECO:0000256" key="5">
    <source>
        <dbReference type="ARBA" id="ARBA00022801"/>
    </source>
</evidence>
<dbReference type="PRINTS" id="PR00599">
    <property type="entry name" value="MAPEPTIDASE"/>
</dbReference>
<name>A0ABS6RVL7_9BACT</name>
<feature type="binding site" evidence="6">
    <location>
        <position position="106"/>
    </location>
    <ligand>
        <name>a divalent metal cation</name>
        <dbReference type="ChEBI" id="CHEBI:60240"/>
        <label>1</label>
    </ligand>
</feature>
<evidence type="ECO:0000256" key="2">
    <source>
        <dbReference type="ARBA" id="ARBA00022438"/>
    </source>
</evidence>
<dbReference type="InterPro" id="IPR036005">
    <property type="entry name" value="Creatinase/aminopeptidase-like"/>
</dbReference>
<dbReference type="NCBIfam" id="TIGR00500">
    <property type="entry name" value="met_pdase_I"/>
    <property type="match status" value="1"/>
</dbReference>
<dbReference type="PANTHER" id="PTHR43330:SF27">
    <property type="entry name" value="METHIONINE AMINOPEPTIDASE"/>
    <property type="match status" value="1"/>
</dbReference>
<dbReference type="InterPro" id="IPR001714">
    <property type="entry name" value="Pept_M24_MAP"/>
</dbReference>
<feature type="binding site" evidence="6">
    <location>
        <position position="233"/>
    </location>
    <ligand>
        <name>a divalent metal cation</name>
        <dbReference type="ChEBI" id="CHEBI:60240"/>
        <label>2</label>
        <note>catalytic</note>
    </ligand>
</feature>
<keyword evidence="4 6" id="KW-0479">Metal-binding</keyword>
<dbReference type="InterPro" id="IPR000994">
    <property type="entry name" value="Pept_M24"/>
</dbReference>
<organism evidence="9 10">
    <name type="scientific">Candidatus Magnetobacterium casense</name>
    <dbReference type="NCBI Taxonomy" id="1455061"/>
    <lineage>
        <taxon>Bacteria</taxon>
        <taxon>Pseudomonadati</taxon>
        <taxon>Nitrospirota</taxon>
        <taxon>Thermodesulfovibrionia</taxon>
        <taxon>Thermodesulfovibrionales</taxon>
        <taxon>Candidatus Magnetobacteriaceae</taxon>
        <taxon>Candidatus Magnetobacterium</taxon>
    </lineage>
</organism>
<dbReference type="PANTHER" id="PTHR43330">
    <property type="entry name" value="METHIONINE AMINOPEPTIDASE"/>
    <property type="match status" value="1"/>
</dbReference>
<proteinExistence type="inferred from homology"/>
<keyword evidence="10" id="KW-1185">Reference proteome</keyword>
<dbReference type="CDD" id="cd01086">
    <property type="entry name" value="MetAP1"/>
    <property type="match status" value="1"/>
</dbReference>
<dbReference type="EC" id="3.4.11.18" evidence="6 7"/>
<feature type="binding site" evidence="6">
    <location>
        <position position="202"/>
    </location>
    <ligand>
        <name>a divalent metal cation</name>
        <dbReference type="ChEBI" id="CHEBI:60240"/>
        <label>2</label>
        <note>catalytic</note>
    </ligand>
</feature>
<feature type="binding site" evidence="6">
    <location>
        <position position="176"/>
    </location>
    <ligand>
        <name>substrate</name>
    </ligand>
</feature>
<feature type="binding site" evidence="6">
    <location>
        <position position="169"/>
    </location>
    <ligand>
        <name>a divalent metal cation</name>
        <dbReference type="ChEBI" id="CHEBI:60240"/>
        <label>2</label>
        <note>catalytic</note>
    </ligand>
</feature>
<dbReference type="GO" id="GO:0004239">
    <property type="term" value="F:initiator methionyl aminopeptidase activity"/>
    <property type="evidence" value="ECO:0007669"/>
    <property type="project" value="UniProtKB-EC"/>
</dbReference>
<feature type="binding site" evidence="6">
    <location>
        <position position="95"/>
    </location>
    <ligand>
        <name>a divalent metal cation</name>
        <dbReference type="ChEBI" id="CHEBI:60240"/>
        <label>1</label>
    </ligand>
</feature>
<feature type="domain" description="Peptidase M24" evidence="8">
    <location>
        <begin position="12"/>
        <end position="240"/>
    </location>
</feature>
<gene>
    <name evidence="6 9" type="primary">map</name>
    <name evidence="9" type="ORF">HWQ67_03700</name>
</gene>
<comment type="cofactor">
    <cofactor evidence="6">
        <name>Co(2+)</name>
        <dbReference type="ChEBI" id="CHEBI:48828"/>
    </cofactor>
    <cofactor evidence="6">
        <name>Zn(2+)</name>
        <dbReference type="ChEBI" id="CHEBI:29105"/>
    </cofactor>
    <cofactor evidence="6">
        <name>Mn(2+)</name>
        <dbReference type="ChEBI" id="CHEBI:29035"/>
    </cofactor>
    <cofactor evidence="6">
        <name>Fe(2+)</name>
        <dbReference type="ChEBI" id="CHEBI:29033"/>
    </cofactor>
    <text evidence="6">Binds 2 divalent metal cations per subunit. Has a high-affinity and a low affinity metal-binding site. The true nature of the physiological cofactor is under debate. The enzyme is active with cobalt, zinc, manganese or divalent iron ions. Most likely, methionine aminopeptidases function as mononuclear Fe(2+)-metalloproteases under physiological conditions, and the catalytically relevant metal-binding site has been assigned to the histidine-containing high-affinity site.</text>
</comment>
<reference evidence="9 10" key="1">
    <citation type="journal article" date="2020" name="J Geophys Res Biogeosci">
        <title>Magnetotaxis as an Adaptation to Enable Bacterial Shuttling of Microbial Sulfur and Sulfur Cycling Across Aquatic Oxic#Anoxic Interfaces.</title>
        <authorList>
            <person name="Li J."/>
            <person name="Liu P."/>
            <person name="Wang J."/>
            <person name="Roberts A.P."/>
            <person name="Pan Y."/>
        </authorList>
    </citation>
    <scope>NUCLEOTIDE SEQUENCE [LARGE SCALE GENOMIC DNA]</scope>
    <source>
        <strain evidence="9 10">MYR-1_YQ</strain>
    </source>
</reference>
<dbReference type="EMBL" id="JABXWD010000039">
    <property type="protein sequence ID" value="MBV6340679.1"/>
    <property type="molecule type" value="Genomic_DNA"/>
</dbReference>
<dbReference type="Pfam" id="PF00557">
    <property type="entry name" value="Peptidase_M24"/>
    <property type="match status" value="1"/>
</dbReference>
<comment type="caution">
    <text evidence="9">The sequence shown here is derived from an EMBL/GenBank/DDBJ whole genome shotgun (WGS) entry which is preliminary data.</text>
</comment>
<dbReference type="Proteomes" id="UP001196980">
    <property type="component" value="Unassembled WGS sequence"/>
</dbReference>
<evidence type="ECO:0000256" key="1">
    <source>
        <dbReference type="ARBA" id="ARBA00002521"/>
    </source>
</evidence>
<dbReference type="SUPFAM" id="SSF55920">
    <property type="entry name" value="Creatinase/aminopeptidase"/>
    <property type="match status" value="1"/>
</dbReference>
<evidence type="ECO:0000256" key="7">
    <source>
        <dbReference type="RuleBase" id="RU003653"/>
    </source>
</evidence>
<accession>A0ABS6RVL7</accession>
<comment type="similarity">
    <text evidence="6">Belongs to the peptidase M24A family. Methionine aminopeptidase type 1 subfamily.</text>
</comment>
<sequence>MIILKSDDEIKKIALASKIVAEILRLLETMIKPGVTTKEVEQYVEKIIKERNGVPAFKGYKGYPSSLCTSINHEVVHGIPSKKRVLKDGDIISIDVGVVYRGFIGDAARTYPVGNVSEATKRLLRVAEDSLYKGIEKACQNNRVSDISHAIQNYVEKNGYSVVRNFVGHGVGKSLHEEPQIPNYGQPNKGPLLRKGMVLAIEPMVNAGTSDVVIMNDGWTAVTTDGMPSAHFEHTVVVTDDKPQILTRL</sequence>
<evidence type="ECO:0000313" key="9">
    <source>
        <dbReference type="EMBL" id="MBV6340679.1"/>
    </source>
</evidence>
<keyword evidence="2 6" id="KW-0031">Aminopeptidase</keyword>
<evidence type="ECO:0000256" key="3">
    <source>
        <dbReference type="ARBA" id="ARBA00022670"/>
    </source>
</evidence>
<comment type="subunit">
    <text evidence="6">Monomer.</text>
</comment>
<keyword evidence="3 6" id="KW-0645">Protease</keyword>
<dbReference type="HAMAP" id="MF_01974">
    <property type="entry name" value="MetAP_1"/>
    <property type="match status" value="1"/>
</dbReference>
<evidence type="ECO:0000256" key="6">
    <source>
        <dbReference type="HAMAP-Rule" id="MF_01974"/>
    </source>
</evidence>
<comment type="function">
    <text evidence="1 6">Removes the N-terminal methionine from nascent proteins. The N-terminal methionine is often cleaved when the second residue in the primary sequence is small and uncharged (Met-Ala-, Cys, Gly, Pro, Ser, Thr, or Val). Requires deformylation of the N(alpha)-formylated initiator methionine before it can be hydrolyzed.</text>
</comment>
<evidence type="ECO:0000313" key="10">
    <source>
        <dbReference type="Proteomes" id="UP001196980"/>
    </source>
</evidence>
<feature type="binding site" evidence="6">
    <location>
        <position position="77"/>
    </location>
    <ligand>
        <name>substrate</name>
    </ligand>
</feature>
<evidence type="ECO:0000256" key="4">
    <source>
        <dbReference type="ARBA" id="ARBA00022723"/>
    </source>
</evidence>
<feature type="binding site" evidence="6">
    <location>
        <position position="106"/>
    </location>
    <ligand>
        <name>a divalent metal cation</name>
        <dbReference type="ChEBI" id="CHEBI:60240"/>
        <label>2</label>
        <note>catalytic</note>
    </ligand>
</feature>
<protein>
    <recommendedName>
        <fullName evidence="6 7">Methionine aminopeptidase</fullName>
        <shortName evidence="6">MAP</shortName>
        <shortName evidence="6">MetAP</shortName>
        <ecNumber evidence="6 7">3.4.11.18</ecNumber>
    </recommendedName>
    <alternativeName>
        <fullName evidence="6">Peptidase M</fullName>
    </alternativeName>
</protein>
<comment type="catalytic activity">
    <reaction evidence="6 7">
        <text>Release of N-terminal amino acids, preferentially methionine, from peptides and arylamides.</text>
        <dbReference type="EC" id="3.4.11.18"/>
    </reaction>
</comment>
<dbReference type="InterPro" id="IPR002467">
    <property type="entry name" value="Pept_M24A_MAP1"/>
</dbReference>
<dbReference type="PROSITE" id="PS00680">
    <property type="entry name" value="MAP_1"/>
    <property type="match status" value="1"/>
</dbReference>
<feature type="binding site" evidence="6">
    <location>
        <position position="233"/>
    </location>
    <ligand>
        <name>a divalent metal cation</name>
        <dbReference type="ChEBI" id="CHEBI:60240"/>
        <label>1</label>
    </ligand>
</feature>